<keyword evidence="2 6" id="KW-0698">rRNA processing</keyword>
<feature type="domain" description="Tetrapyrrole methylase" evidence="7">
    <location>
        <begin position="23"/>
        <end position="218"/>
    </location>
</feature>
<dbReference type="PIRSF" id="PIRSF005917">
    <property type="entry name" value="MTase_YraL"/>
    <property type="match status" value="1"/>
</dbReference>
<evidence type="ECO:0000256" key="1">
    <source>
        <dbReference type="ARBA" id="ARBA00022490"/>
    </source>
</evidence>
<dbReference type="NCBIfam" id="TIGR00096">
    <property type="entry name" value="16S rRNA (cytidine(1402)-2'-O)-methyltransferase"/>
    <property type="match status" value="1"/>
</dbReference>
<dbReference type="CDD" id="cd11648">
    <property type="entry name" value="RsmI"/>
    <property type="match status" value="1"/>
</dbReference>
<dbReference type="InterPro" id="IPR014777">
    <property type="entry name" value="4pyrrole_Mease_sub1"/>
</dbReference>
<dbReference type="PANTHER" id="PTHR46111:SF1">
    <property type="entry name" value="RIBOSOMAL RNA SMALL SUBUNIT METHYLTRANSFERASE I"/>
    <property type="match status" value="1"/>
</dbReference>
<dbReference type="PROSITE" id="PS01296">
    <property type="entry name" value="RSMI"/>
    <property type="match status" value="1"/>
</dbReference>
<comment type="similarity">
    <text evidence="6">Belongs to the methyltransferase superfamily. RsmI family.</text>
</comment>
<dbReference type="EMBL" id="JARWAN010000004">
    <property type="protein sequence ID" value="MDR5898072.1"/>
    <property type="molecule type" value="Genomic_DNA"/>
</dbReference>
<name>A0ABU1H185_9GAMM</name>
<comment type="caution">
    <text evidence="9">The sequence shown here is derived from an EMBL/GenBank/DDBJ whole genome shotgun (WGS) entry which is preliminary data.</text>
</comment>
<evidence type="ECO:0000313" key="9">
    <source>
        <dbReference type="EMBL" id="MDR5898072.1"/>
    </source>
</evidence>
<dbReference type="InterPro" id="IPR018063">
    <property type="entry name" value="SAM_MeTrfase_RsmI_CS"/>
</dbReference>
<comment type="catalytic activity">
    <reaction evidence="6">
        <text>cytidine(1402) in 16S rRNA + S-adenosyl-L-methionine = 2'-O-methylcytidine(1402) in 16S rRNA + S-adenosyl-L-homocysteine + H(+)</text>
        <dbReference type="Rhea" id="RHEA:42924"/>
        <dbReference type="Rhea" id="RHEA-COMP:10285"/>
        <dbReference type="Rhea" id="RHEA-COMP:10286"/>
        <dbReference type="ChEBI" id="CHEBI:15378"/>
        <dbReference type="ChEBI" id="CHEBI:57856"/>
        <dbReference type="ChEBI" id="CHEBI:59789"/>
        <dbReference type="ChEBI" id="CHEBI:74495"/>
        <dbReference type="ChEBI" id="CHEBI:82748"/>
        <dbReference type="EC" id="2.1.1.198"/>
    </reaction>
</comment>
<organism evidence="9 10">
    <name type="scientific">Vreelandella vilamensis</name>
    <dbReference type="NCBI Taxonomy" id="531309"/>
    <lineage>
        <taxon>Bacteria</taxon>
        <taxon>Pseudomonadati</taxon>
        <taxon>Pseudomonadota</taxon>
        <taxon>Gammaproteobacteria</taxon>
        <taxon>Oceanospirillales</taxon>
        <taxon>Halomonadaceae</taxon>
        <taxon>Vreelandella</taxon>
    </lineage>
</organism>
<dbReference type="InterPro" id="IPR000878">
    <property type="entry name" value="4pyrrol_Mease"/>
</dbReference>
<dbReference type="InterPro" id="IPR053910">
    <property type="entry name" value="RsmI_HTH"/>
</dbReference>
<dbReference type="Proteomes" id="UP001254564">
    <property type="component" value="Unassembled WGS sequence"/>
</dbReference>
<dbReference type="Gene3D" id="3.30.950.10">
    <property type="entry name" value="Methyltransferase, Cobalt-precorrin-4 Transmethylase, Domain 2"/>
    <property type="match status" value="1"/>
</dbReference>
<dbReference type="GO" id="GO:0008168">
    <property type="term" value="F:methyltransferase activity"/>
    <property type="evidence" value="ECO:0007669"/>
    <property type="project" value="UniProtKB-KW"/>
</dbReference>
<keyword evidence="4 6" id="KW-0808">Transferase</keyword>
<comment type="subcellular location">
    <subcellularLocation>
        <location evidence="6">Cytoplasm</location>
    </subcellularLocation>
</comment>
<dbReference type="GO" id="GO:0032259">
    <property type="term" value="P:methylation"/>
    <property type="evidence" value="ECO:0007669"/>
    <property type="project" value="UniProtKB-KW"/>
</dbReference>
<keyword evidence="10" id="KW-1185">Reference proteome</keyword>
<dbReference type="HAMAP" id="MF_01877">
    <property type="entry name" value="16SrRNA_methyltr_I"/>
    <property type="match status" value="1"/>
</dbReference>
<evidence type="ECO:0000256" key="4">
    <source>
        <dbReference type="ARBA" id="ARBA00022679"/>
    </source>
</evidence>
<comment type="function">
    <text evidence="6">Catalyzes the 2'-O-methylation of the ribose of cytidine 1402 (C1402) in 16S rRNA.</text>
</comment>
<dbReference type="RefSeq" id="WP_309654987.1">
    <property type="nucleotide sequence ID" value="NZ_JARWAN010000004.1"/>
</dbReference>
<dbReference type="InterPro" id="IPR035996">
    <property type="entry name" value="4pyrrol_Methylase_sf"/>
</dbReference>
<evidence type="ECO:0000256" key="6">
    <source>
        <dbReference type="HAMAP-Rule" id="MF_01877"/>
    </source>
</evidence>
<dbReference type="Pfam" id="PF23016">
    <property type="entry name" value="RsmI_C"/>
    <property type="match status" value="1"/>
</dbReference>
<evidence type="ECO:0000313" key="10">
    <source>
        <dbReference type="Proteomes" id="UP001254564"/>
    </source>
</evidence>
<evidence type="ECO:0000256" key="2">
    <source>
        <dbReference type="ARBA" id="ARBA00022552"/>
    </source>
</evidence>
<dbReference type="EC" id="2.1.1.198" evidence="6"/>
<dbReference type="Pfam" id="PF00590">
    <property type="entry name" value="TP_methylase"/>
    <property type="match status" value="1"/>
</dbReference>
<dbReference type="SUPFAM" id="SSF53790">
    <property type="entry name" value="Tetrapyrrole methylase"/>
    <property type="match status" value="1"/>
</dbReference>
<keyword evidence="5 6" id="KW-0949">S-adenosyl-L-methionine</keyword>
<sequence>MTHGHSGTSHSGASFPGTSPPGTLYVVATPIGNLQDLSPRAVQTLGNVARIAAEDTRHSGRLLAHLGLNVPMLSLHDHNESHRVEQLDRYLAAGEDIALVSDAGTPLISDPGFVLVRALRERGRHIVPIPGPSALITALSAAGLPTDRFTFAGFLPAKPAARKQVLEQWLAHEATLVFYESPHRIVHTLKALSEVMGEREVVLARELTKTFETFLSGTPNALLAQLVEDPNQARGEFVVMVQGASPKTEQSQHAFSEEALLNALLAEGVGVKQSAAIAARVFGGRKQTWYATLQAMKSED</sequence>
<evidence type="ECO:0000259" key="8">
    <source>
        <dbReference type="Pfam" id="PF23016"/>
    </source>
</evidence>
<dbReference type="InterPro" id="IPR014776">
    <property type="entry name" value="4pyrrole_Mease_sub2"/>
</dbReference>
<dbReference type="PANTHER" id="PTHR46111">
    <property type="entry name" value="RIBOSOMAL RNA SMALL SUBUNIT METHYLTRANSFERASE I"/>
    <property type="match status" value="1"/>
</dbReference>
<keyword evidence="3 6" id="KW-0489">Methyltransferase</keyword>
<gene>
    <name evidence="6 9" type="primary">rsmI</name>
    <name evidence="9" type="ORF">QC823_03585</name>
</gene>
<evidence type="ECO:0000256" key="3">
    <source>
        <dbReference type="ARBA" id="ARBA00022603"/>
    </source>
</evidence>
<proteinExistence type="inferred from homology"/>
<keyword evidence="1 6" id="KW-0963">Cytoplasm</keyword>
<evidence type="ECO:0000259" key="7">
    <source>
        <dbReference type="Pfam" id="PF00590"/>
    </source>
</evidence>
<dbReference type="Gene3D" id="3.40.1010.10">
    <property type="entry name" value="Cobalt-precorrin-4 Transmethylase, Domain 1"/>
    <property type="match status" value="1"/>
</dbReference>
<dbReference type="InterPro" id="IPR008189">
    <property type="entry name" value="rRNA_ssu_MeTfrase_I"/>
</dbReference>
<protein>
    <recommendedName>
        <fullName evidence="6">Ribosomal RNA small subunit methyltransferase I</fullName>
        <ecNumber evidence="6">2.1.1.198</ecNumber>
    </recommendedName>
    <alternativeName>
        <fullName evidence="6">16S rRNA 2'-O-ribose C1402 methyltransferase</fullName>
    </alternativeName>
    <alternativeName>
        <fullName evidence="6">rRNA (cytidine-2'-O-)-methyltransferase RsmI</fullName>
    </alternativeName>
</protein>
<evidence type="ECO:0000256" key="5">
    <source>
        <dbReference type="ARBA" id="ARBA00022691"/>
    </source>
</evidence>
<reference evidence="9 10" key="1">
    <citation type="submission" date="2023-04" db="EMBL/GenBank/DDBJ databases">
        <title>A long-awaited taxogenomic arrangement of the family Halomonadaceae.</title>
        <authorList>
            <person name="De La Haba R."/>
            <person name="Chuvochina M."/>
            <person name="Wittouck S."/>
            <person name="Arahal D.R."/>
            <person name="Sanchez-Porro C."/>
            <person name="Hugenholtz P."/>
            <person name="Ventosa A."/>
        </authorList>
    </citation>
    <scope>NUCLEOTIDE SEQUENCE [LARGE SCALE GENOMIC DNA]</scope>
    <source>
        <strain evidence="9 10">DSM 21020</strain>
    </source>
</reference>
<accession>A0ABU1H185</accession>
<feature type="domain" description="RsmI HTH" evidence="8">
    <location>
        <begin position="258"/>
        <end position="297"/>
    </location>
</feature>